<proteinExistence type="predicted"/>
<comment type="caution">
    <text evidence="1">The sequence shown here is derived from an EMBL/GenBank/DDBJ whole genome shotgun (WGS) entry which is preliminary data.</text>
</comment>
<reference evidence="1" key="1">
    <citation type="submission" date="2020-06" db="EMBL/GenBank/DDBJ databases">
        <authorList>
            <consortium name="Plant Systems Biology data submission"/>
        </authorList>
    </citation>
    <scope>NUCLEOTIDE SEQUENCE</scope>
    <source>
        <strain evidence="1">D6</strain>
    </source>
</reference>
<gene>
    <name evidence="1" type="ORF">SEMRO_321_G116761.1</name>
</gene>
<evidence type="ECO:0000313" key="2">
    <source>
        <dbReference type="Proteomes" id="UP001153069"/>
    </source>
</evidence>
<name>A0A9N8HEV8_9STRA</name>
<accession>A0A9N8HEV8</accession>
<organism evidence="1 2">
    <name type="scientific">Seminavis robusta</name>
    <dbReference type="NCBI Taxonomy" id="568900"/>
    <lineage>
        <taxon>Eukaryota</taxon>
        <taxon>Sar</taxon>
        <taxon>Stramenopiles</taxon>
        <taxon>Ochrophyta</taxon>
        <taxon>Bacillariophyta</taxon>
        <taxon>Bacillariophyceae</taxon>
        <taxon>Bacillariophycidae</taxon>
        <taxon>Naviculales</taxon>
        <taxon>Naviculaceae</taxon>
        <taxon>Seminavis</taxon>
    </lineage>
</organism>
<dbReference type="Proteomes" id="UP001153069">
    <property type="component" value="Unassembled WGS sequence"/>
</dbReference>
<sequence>MDAQLHKALSVSERFDPSVIIILLGPSREWNSNGKATNLLKIIQLMIHWHDPKLLGGILRSRVNSFNDGLASLNLVNNSNDLVPATNKNTAHETLVHIVAIFIDHPNTHTTLSSWIPTAPYLSTYTKVSFPHTFTAQVEPLCPPKMVWTLSIPSGHRTGFV</sequence>
<dbReference type="AlphaFoldDB" id="A0A9N8HEV8"/>
<protein>
    <submittedName>
        <fullName evidence="1">Uncharacterized protein</fullName>
    </submittedName>
</protein>
<keyword evidence="2" id="KW-1185">Reference proteome</keyword>
<dbReference type="EMBL" id="CAICTM010000320">
    <property type="protein sequence ID" value="CAB9507808.1"/>
    <property type="molecule type" value="Genomic_DNA"/>
</dbReference>
<evidence type="ECO:0000313" key="1">
    <source>
        <dbReference type="EMBL" id="CAB9507808.1"/>
    </source>
</evidence>